<keyword evidence="1" id="KW-0472">Membrane</keyword>
<dbReference type="Gramene" id="CDO97998">
    <property type="protein sequence ID" value="CDO97998"/>
    <property type="gene ID" value="GSCOC_T00021960001"/>
</dbReference>
<evidence type="ECO:0000256" key="1">
    <source>
        <dbReference type="SAM" id="Phobius"/>
    </source>
</evidence>
<keyword evidence="1" id="KW-1133">Transmembrane helix</keyword>
<keyword evidence="1" id="KW-0812">Transmembrane</keyword>
<dbReference type="PANTHER" id="PTHR14009">
    <property type="entry name" value="LEUCINE ZIPPER-EF-HAND CONTAINING TRANSMEMBRANE PROTEIN"/>
    <property type="match status" value="1"/>
</dbReference>
<sequence length="708" mass="79937">MASPLPLRPALFHKDHSLISAIPKSRAPCQSKVVNTKDQENHGPARTSISHGFQFPCCRSTIQTASQKLIPPGVLSSMGSAPESDHLITDDEPFVDRANNHEMEFTRVNCLVWVLHESARGFSLAIQALELARTGPELAMAWRGVDVHAWHKNMAYQVAVFALLKAAIEVDLFLCHKCSNNLSPVHEILSVKANLLGEHIERELNTRNPRLLHWFRTVELPRIAGLFIPLFQKWSMEYAGSGVAGIILAISCCAAIRKLDPGRICRPLFCISIEDALVKLMNLSHSLVSLDKLHHLASEAGFEEDFLLHFGRKVLPCKNTEDIEFWIGLVQKKLSAAFYRESVSTHRHMFHNKVQESSLATFGLFAYLGRETRLYLSGMGIKDLDKQTKDFLSYLECGSLVIYPELSTLSEYQLFMEVVTDEIGWLHFYPAVGFEWCQDRRRSRQRMIQAEKEIVLYKVLTACYDVISEFAHYSHSRKQPMDSNLLEFLLHCQSLLATCMEDYWAAYDEIGEPQHLVERSVSEPKYLMAEHSSKDWIKRGKDQYGPTVNNEAIGSAVENEITVGKSGSASPIKPSDENFLQKSSRKVISASANVWMGTQLLFIDIIDVVGLLKKQLRGCKMTEREKKKIKKTLVDFATLVPVIILMLLPVSAVGHAAMLAAIKKYMPCLIPSPYTSERLGLVKQIKRIKKMELQRRSSIQDASTRVVV</sequence>
<reference evidence="3" key="1">
    <citation type="journal article" date="2014" name="Science">
        <title>The coffee genome provides insight into the convergent evolution of caffeine biosynthesis.</title>
        <authorList>
            <person name="Denoeud F."/>
            <person name="Carretero-Paulet L."/>
            <person name="Dereeper A."/>
            <person name="Droc G."/>
            <person name="Guyot R."/>
            <person name="Pietrella M."/>
            <person name="Zheng C."/>
            <person name="Alberti A."/>
            <person name="Anthony F."/>
            <person name="Aprea G."/>
            <person name="Aury J.M."/>
            <person name="Bento P."/>
            <person name="Bernard M."/>
            <person name="Bocs S."/>
            <person name="Campa C."/>
            <person name="Cenci A."/>
            <person name="Combes M.C."/>
            <person name="Crouzillat D."/>
            <person name="Da Silva C."/>
            <person name="Daddiego L."/>
            <person name="De Bellis F."/>
            <person name="Dussert S."/>
            <person name="Garsmeur O."/>
            <person name="Gayraud T."/>
            <person name="Guignon V."/>
            <person name="Jahn K."/>
            <person name="Jamilloux V."/>
            <person name="Joet T."/>
            <person name="Labadie K."/>
            <person name="Lan T."/>
            <person name="Leclercq J."/>
            <person name="Lepelley M."/>
            <person name="Leroy T."/>
            <person name="Li L.T."/>
            <person name="Librado P."/>
            <person name="Lopez L."/>
            <person name="Munoz A."/>
            <person name="Noel B."/>
            <person name="Pallavicini A."/>
            <person name="Perrotta G."/>
            <person name="Poncet V."/>
            <person name="Pot D."/>
            <person name="Priyono X."/>
            <person name="Rigoreau M."/>
            <person name="Rouard M."/>
            <person name="Rozas J."/>
            <person name="Tranchant-Dubreuil C."/>
            <person name="VanBuren R."/>
            <person name="Zhang Q."/>
            <person name="Andrade A.C."/>
            <person name="Argout X."/>
            <person name="Bertrand B."/>
            <person name="de Kochko A."/>
            <person name="Graziosi G."/>
            <person name="Henry R.J."/>
            <person name="Jayarama X."/>
            <person name="Ming R."/>
            <person name="Nagai C."/>
            <person name="Rounsley S."/>
            <person name="Sankoff D."/>
            <person name="Giuliano G."/>
            <person name="Albert V.A."/>
            <person name="Wincker P."/>
            <person name="Lashermes P."/>
        </authorList>
    </citation>
    <scope>NUCLEOTIDE SEQUENCE [LARGE SCALE GENOMIC DNA]</scope>
    <source>
        <strain evidence="3">cv. DH200-94</strain>
    </source>
</reference>
<feature type="transmembrane region" description="Helical" evidence="1">
    <location>
        <begin position="594"/>
        <end position="612"/>
    </location>
</feature>
<proteinExistence type="predicted"/>
<dbReference type="PhylomeDB" id="A0A068TRK6"/>
<evidence type="ECO:0000313" key="3">
    <source>
        <dbReference type="Proteomes" id="UP000295252"/>
    </source>
</evidence>
<gene>
    <name evidence="2" type="ORF">GSCOC_T00021960001</name>
</gene>
<dbReference type="GO" id="GO:0005743">
    <property type="term" value="C:mitochondrial inner membrane"/>
    <property type="evidence" value="ECO:0007669"/>
    <property type="project" value="InterPro"/>
</dbReference>
<dbReference type="OrthoDB" id="275278at2759"/>
<evidence type="ECO:0000313" key="2">
    <source>
        <dbReference type="EMBL" id="CDO97998.1"/>
    </source>
</evidence>
<protein>
    <submittedName>
        <fullName evidence="2">Uncharacterized protein</fullName>
    </submittedName>
</protein>
<dbReference type="STRING" id="49390.A0A068TRK6"/>
<dbReference type="AlphaFoldDB" id="A0A068TRK6"/>
<organism evidence="2 3">
    <name type="scientific">Coffea canephora</name>
    <name type="common">Robusta coffee</name>
    <dbReference type="NCBI Taxonomy" id="49390"/>
    <lineage>
        <taxon>Eukaryota</taxon>
        <taxon>Viridiplantae</taxon>
        <taxon>Streptophyta</taxon>
        <taxon>Embryophyta</taxon>
        <taxon>Tracheophyta</taxon>
        <taxon>Spermatophyta</taxon>
        <taxon>Magnoliopsida</taxon>
        <taxon>eudicotyledons</taxon>
        <taxon>Gunneridae</taxon>
        <taxon>Pentapetalae</taxon>
        <taxon>asterids</taxon>
        <taxon>lamiids</taxon>
        <taxon>Gentianales</taxon>
        <taxon>Rubiaceae</taxon>
        <taxon>Ixoroideae</taxon>
        <taxon>Gardenieae complex</taxon>
        <taxon>Bertiereae - Coffeeae clade</taxon>
        <taxon>Coffeeae</taxon>
        <taxon>Coffea</taxon>
    </lineage>
</organism>
<dbReference type="InParanoid" id="A0A068TRK6"/>
<dbReference type="EMBL" id="HG739086">
    <property type="protein sequence ID" value="CDO97998.1"/>
    <property type="molecule type" value="Genomic_DNA"/>
</dbReference>
<name>A0A068TRK6_COFCA</name>
<dbReference type="OMA" id="EDYWSAY"/>
<accession>A0A068TRK6</accession>
<dbReference type="InterPro" id="IPR044202">
    <property type="entry name" value="LETM1/MDM38-like"/>
</dbReference>
<dbReference type="Proteomes" id="UP000295252">
    <property type="component" value="Chromosome VI"/>
</dbReference>
<keyword evidence="3" id="KW-1185">Reference proteome</keyword>
<dbReference type="PANTHER" id="PTHR14009:SF34">
    <property type="entry name" value="LETM1 RBD DOMAIN-CONTAINING PROTEIN"/>
    <property type="match status" value="1"/>
</dbReference>
<dbReference type="GO" id="GO:0030003">
    <property type="term" value="P:intracellular monoatomic cation homeostasis"/>
    <property type="evidence" value="ECO:0007669"/>
    <property type="project" value="TreeGrafter"/>
</dbReference>
<feature type="transmembrane region" description="Helical" evidence="1">
    <location>
        <begin position="633"/>
        <end position="662"/>
    </location>
</feature>